<organism evidence="1">
    <name type="scientific">Paraprevotella clara</name>
    <dbReference type="NCBI Taxonomy" id="454154"/>
    <lineage>
        <taxon>Bacteria</taxon>
        <taxon>Pseudomonadati</taxon>
        <taxon>Bacteroidota</taxon>
        <taxon>Bacteroidia</taxon>
        <taxon>Bacteroidales</taxon>
        <taxon>Prevotellaceae</taxon>
        <taxon>Paraprevotella</taxon>
    </lineage>
</organism>
<accession>A0A6N3GV30</accession>
<dbReference type="AlphaFoldDB" id="A0A6N3GV30"/>
<proteinExistence type="predicted"/>
<gene>
    <name evidence="1" type="ORF">PCLFYP37_00600</name>
</gene>
<name>A0A6N3GV30_9BACT</name>
<sequence>MENRCSSFSQPSGVRLLALLQGQWKEILRREESNAFLMHLYDTGTHWVAFERSACQLSRLCTKAKTVPMRLSGFPFPVVMATFSQAQSEHFIHDLPKVEEGIDRLSFKMPVLRNREYGVWHDRQTEYLSKYDVNKN</sequence>
<dbReference type="EMBL" id="CACRUT010000031">
    <property type="protein sequence ID" value="VYU67629.1"/>
    <property type="molecule type" value="Genomic_DNA"/>
</dbReference>
<evidence type="ECO:0000313" key="1">
    <source>
        <dbReference type="EMBL" id="VYU67629.1"/>
    </source>
</evidence>
<dbReference type="RefSeq" id="WP_412441510.1">
    <property type="nucleotide sequence ID" value="NZ_CACRUT010000031.1"/>
</dbReference>
<protein>
    <submittedName>
        <fullName evidence="1">Uncharacterized protein</fullName>
    </submittedName>
</protein>
<reference evidence="1" key="1">
    <citation type="submission" date="2019-11" db="EMBL/GenBank/DDBJ databases">
        <authorList>
            <person name="Feng L."/>
        </authorList>
    </citation>
    <scope>NUCLEOTIDE SEQUENCE</scope>
    <source>
        <strain evidence="1">PclaraLFYP37</strain>
    </source>
</reference>